<protein>
    <recommendedName>
        <fullName evidence="3">Addiction module protein</fullName>
    </recommendedName>
</protein>
<comment type="caution">
    <text evidence="1">The sequence shown here is derived from an EMBL/GenBank/DDBJ whole genome shotgun (WGS) entry which is preliminary data.</text>
</comment>
<dbReference type="OrthoDB" id="799347at2"/>
<proteinExistence type="predicted"/>
<dbReference type="Proteomes" id="UP000308181">
    <property type="component" value="Unassembled WGS sequence"/>
</dbReference>
<sequence length="84" mass="10006">MTITAIRKKLQDYIKTADDKKIKAIFTLVESDIDKSLDWWEDKEFVAELDERGRRYKEGLDRGFTFEEAKEEILKLKAQKNDHL</sequence>
<dbReference type="RefSeq" id="WP_136827215.1">
    <property type="nucleotide sequence ID" value="NZ_SWBP01000005.1"/>
</dbReference>
<accession>A0A4U1BXR8</accession>
<gene>
    <name evidence="1" type="ORF">FA046_14280</name>
</gene>
<evidence type="ECO:0008006" key="3">
    <source>
        <dbReference type="Google" id="ProtNLM"/>
    </source>
</evidence>
<organism evidence="1 2">
    <name type="scientific">Pedobacter cryophilus</name>
    <dbReference type="NCBI Taxonomy" id="2571271"/>
    <lineage>
        <taxon>Bacteria</taxon>
        <taxon>Pseudomonadati</taxon>
        <taxon>Bacteroidota</taxon>
        <taxon>Sphingobacteriia</taxon>
        <taxon>Sphingobacteriales</taxon>
        <taxon>Sphingobacteriaceae</taxon>
        <taxon>Pedobacter</taxon>
    </lineage>
</organism>
<evidence type="ECO:0000313" key="2">
    <source>
        <dbReference type="Proteomes" id="UP000308181"/>
    </source>
</evidence>
<keyword evidence="2" id="KW-1185">Reference proteome</keyword>
<name>A0A4U1BXR8_9SPHI</name>
<evidence type="ECO:0000313" key="1">
    <source>
        <dbReference type="EMBL" id="TKB96346.1"/>
    </source>
</evidence>
<reference evidence="1 2" key="1">
    <citation type="submission" date="2019-04" db="EMBL/GenBank/DDBJ databases">
        <title>Pedobacter sp. AR-3-17 sp. nov., isolated from Arctic soil.</title>
        <authorList>
            <person name="Dahal R.H."/>
            <person name="Kim D.-U."/>
        </authorList>
    </citation>
    <scope>NUCLEOTIDE SEQUENCE [LARGE SCALE GENOMIC DNA]</scope>
    <source>
        <strain evidence="1 2">AR-3-17</strain>
    </source>
</reference>
<dbReference type="AlphaFoldDB" id="A0A4U1BXR8"/>
<dbReference type="EMBL" id="SWBP01000005">
    <property type="protein sequence ID" value="TKB96346.1"/>
    <property type="molecule type" value="Genomic_DNA"/>
</dbReference>